<evidence type="ECO:0000313" key="2">
    <source>
        <dbReference type="Proteomes" id="UP000027982"/>
    </source>
</evidence>
<proteinExistence type="predicted"/>
<dbReference type="AlphaFoldDB" id="A0A068NW50"/>
<reference evidence="1 2" key="1">
    <citation type="journal article" date="2014" name="PLoS ONE">
        <title>The first complete genome sequence of the class fimbriimonadia in the phylum armatimonadetes.</title>
        <authorList>
            <person name="Hu Z.Y."/>
            <person name="Wang Y.Z."/>
            <person name="Im W.T."/>
            <person name="Wang S.Y."/>
            <person name="Zhao G.P."/>
            <person name="Zheng H.J."/>
            <person name="Quan Z.X."/>
        </authorList>
    </citation>
    <scope>NUCLEOTIDE SEQUENCE [LARGE SCALE GENOMIC DNA]</scope>
    <source>
        <strain evidence="1">Gsoil 348</strain>
    </source>
</reference>
<protein>
    <submittedName>
        <fullName evidence="1">Uncharacterized protein</fullName>
    </submittedName>
</protein>
<accession>A0A068NW50</accession>
<organism evidence="1 2">
    <name type="scientific">Fimbriimonas ginsengisoli Gsoil 348</name>
    <dbReference type="NCBI Taxonomy" id="661478"/>
    <lineage>
        <taxon>Bacteria</taxon>
        <taxon>Bacillati</taxon>
        <taxon>Armatimonadota</taxon>
        <taxon>Fimbriimonadia</taxon>
        <taxon>Fimbriimonadales</taxon>
        <taxon>Fimbriimonadaceae</taxon>
        <taxon>Fimbriimonas</taxon>
    </lineage>
</organism>
<evidence type="ECO:0000313" key="1">
    <source>
        <dbReference type="EMBL" id="AIE87000.1"/>
    </source>
</evidence>
<gene>
    <name evidence="1" type="ORF">OP10G_3632</name>
</gene>
<dbReference type="EMBL" id="CP007139">
    <property type="protein sequence ID" value="AIE87000.1"/>
    <property type="molecule type" value="Genomic_DNA"/>
</dbReference>
<dbReference type="RefSeq" id="WP_158409280.1">
    <property type="nucleotide sequence ID" value="NZ_CP007139.1"/>
</dbReference>
<keyword evidence="2" id="KW-1185">Reference proteome</keyword>
<dbReference type="Proteomes" id="UP000027982">
    <property type="component" value="Chromosome"/>
</dbReference>
<dbReference type="HOGENOM" id="CLU_205195_0_0_0"/>
<dbReference type="KEGG" id="fgi:OP10G_3632"/>
<name>A0A068NW50_FIMGI</name>
<sequence length="55" mass="6322">MNWLFGADGASIERKIEEDRKRSDSFDVEKFVREAMERGEDPAIYNTKDIKGGRG</sequence>